<name>A0A8J3U094_9ACTN</name>
<dbReference type="EMBL" id="BOOO01000019">
    <property type="protein sequence ID" value="GII30435.1"/>
    <property type="molecule type" value="Genomic_DNA"/>
</dbReference>
<keyword evidence="4" id="KW-0067">ATP-binding</keyword>
<dbReference type="PANTHER" id="PTHR43289">
    <property type="entry name" value="MITOGEN-ACTIVATED PROTEIN KINASE KINASE KINASE 20-RELATED"/>
    <property type="match status" value="1"/>
</dbReference>
<dbReference type="Gene3D" id="3.30.200.20">
    <property type="entry name" value="Phosphorylase Kinase, domain 1"/>
    <property type="match status" value="1"/>
</dbReference>
<reference evidence="8 9" key="1">
    <citation type="submission" date="2021-01" db="EMBL/GenBank/DDBJ databases">
        <title>Whole genome shotgun sequence of Planotetraspora mira NBRC 15435.</title>
        <authorList>
            <person name="Komaki H."/>
            <person name="Tamura T."/>
        </authorList>
    </citation>
    <scope>NUCLEOTIDE SEQUENCE [LARGE SCALE GENOMIC DNA]</scope>
    <source>
        <strain evidence="8 9">NBRC 15435</strain>
    </source>
</reference>
<keyword evidence="2" id="KW-0547">Nucleotide-binding</keyword>
<protein>
    <recommendedName>
        <fullName evidence="7">Protein kinase domain-containing protein</fullName>
    </recommendedName>
</protein>
<keyword evidence="6" id="KW-1133">Transmembrane helix</keyword>
<dbReference type="InterPro" id="IPR000719">
    <property type="entry name" value="Prot_kinase_dom"/>
</dbReference>
<organism evidence="8 9">
    <name type="scientific">Planotetraspora mira</name>
    <dbReference type="NCBI Taxonomy" id="58121"/>
    <lineage>
        <taxon>Bacteria</taxon>
        <taxon>Bacillati</taxon>
        <taxon>Actinomycetota</taxon>
        <taxon>Actinomycetes</taxon>
        <taxon>Streptosporangiales</taxon>
        <taxon>Streptosporangiaceae</taxon>
        <taxon>Planotetraspora</taxon>
    </lineage>
</organism>
<evidence type="ECO:0000256" key="5">
    <source>
        <dbReference type="SAM" id="MobiDB-lite"/>
    </source>
</evidence>
<dbReference type="CDD" id="cd14014">
    <property type="entry name" value="STKc_PknB_like"/>
    <property type="match status" value="1"/>
</dbReference>
<keyword evidence="6" id="KW-0812">Transmembrane</keyword>
<dbReference type="GO" id="GO:0005524">
    <property type="term" value="F:ATP binding"/>
    <property type="evidence" value="ECO:0007669"/>
    <property type="project" value="UniProtKB-KW"/>
</dbReference>
<evidence type="ECO:0000256" key="2">
    <source>
        <dbReference type="ARBA" id="ARBA00022741"/>
    </source>
</evidence>
<evidence type="ECO:0000313" key="8">
    <source>
        <dbReference type="EMBL" id="GII30435.1"/>
    </source>
</evidence>
<evidence type="ECO:0000256" key="4">
    <source>
        <dbReference type="ARBA" id="ARBA00022840"/>
    </source>
</evidence>
<dbReference type="PROSITE" id="PS00108">
    <property type="entry name" value="PROTEIN_KINASE_ST"/>
    <property type="match status" value="1"/>
</dbReference>
<comment type="caution">
    <text evidence="8">The sequence shown here is derived from an EMBL/GenBank/DDBJ whole genome shotgun (WGS) entry which is preliminary data.</text>
</comment>
<dbReference type="InterPro" id="IPR008271">
    <property type="entry name" value="Ser/Thr_kinase_AS"/>
</dbReference>
<keyword evidence="3" id="KW-0418">Kinase</keyword>
<keyword evidence="1" id="KW-0808">Transferase</keyword>
<evidence type="ECO:0000256" key="6">
    <source>
        <dbReference type="SAM" id="Phobius"/>
    </source>
</evidence>
<accession>A0A8J3U094</accession>
<evidence type="ECO:0000313" key="9">
    <source>
        <dbReference type="Proteomes" id="UP000650628"/>
    </source>
</evidence>
<dbReference type="Proteomes" id="UP000650628">
    <property type="component" value="Unassembled WGS sequence"/>
</dbReference>
<feature type="transmembrane region" description="Helical" evidence="6">
    <location>
        <begin position="64"/>
        <end position="85"/>
    </location>
</feature>
<keyword evidence="6" id="KW-0472">Membrane</keyword>
<dbReference type="AlphaFoldDB" id="A0A8J3U094"/>
<feature type="transmembrane region" description="Helical" evidence="6">
    <location>
        <begin position="97"/>
        <end position="120"/>
    </location>
</feature>
<evidence type="ECO:0000259" key="7">
    <source>
        <dbReference type="PROSITE" id="PS50011"/>
    </source>
</evidence>
<gene>
    <name evidence="8" type="ORF">Pmi06nite_38770</name>
</gene>
<dbReference type="SUPFAM" id="SSF56112">
    <property type="entry name" value="Protein kinase-like (PK-like)"/>
    <property type="match status" value="1"/>
</dbReference>
<dbReference type="Pfam" id="PF00069">
    <property type="entry name" value="Pkinase"/>
    <property type="match status" value="1"/>
</dbReference>
<feature type="region of interest" description="Disordered" evidence="5">
    <location>
        <begin position="140"/>
        <end position="167"/>
    </location>
</feature>
<feature type="compositionally biased region" description="Pro residues" evidence="5">
    <location>
        <begin position="151"/>
        <end position="161"/>
    </location>
</feature>
<feature type="domain" description="Protein kinase" evidence="7">
    <location>
        <begin position="178"/>
        <end position="427"/>
    </location>
</feature>
<dbReference type="GO" id="GO:0004674">
    <property type="term" value="F:protein serine/threonine kinase activity"/>
    <property type="evidence" value="ECO:0007669"/>
    <property type="project" value="TreeGrafter"/>
</dbReference>
<dbReference type="PROSITE" id="PS50011">
    <property type="entry name" value="PROTEIN_KINASE_DOM"/>
    <property type="match status" value="1"/>
</dbReference>
<dbReference type="PANTHER" id="PTHR43289:SF34">
    <property type="entry name" value="SERINE_THREONINE-PROTEIN KINASE YBDM-RELATED"/>
    <property type="match status" value="1"/>
</dbReference>
<keyword evidence="9" id="KW-1185">Reference proteome</keyword>
<evidence type="ECO:0000256" key="1">
    <source>
        <dbReference type="ARBA" id="ARBA00022679"/>
    </source>
</evidence>
<dbReference type="Gene3D" id="1.10.510.10">
    <property type="entry name" value="Transferase(Phosphotransferase) domain 1"/>
    <property type="match status" value="1"/>
</dbReference>
<feature type="transmembrane region" description="Helical" evidence="6">
    <location>
        <begin position="33"/>
        <end position="52"/>
    </location>
</feature>
<dbReference type="InterPro" id="IPR011009">
    <property type="entry name" value="Kinase-like_dom_sf"/>
</dbReference>
<proteinExistence type="predicted"/>
<evidence type="ECO:0000256" key="3">
    <source>
        <dbReference type="ARBA" id="ARBA00022777"/>
    </source>
</evidence>
<sequence length="427" mass="45374">MIRMIRAVPPATPPSPRARIPDRPFILGVPLSFAWALCSLCCCVGLSTPFIIGHAAVRLRSRNLGYAAVGYGVTLICCMSLINTYSDQDPATPDPPIVDVAAAVLLLVVMLGGTIHALVLRSTVFGPAMAAPIPHSVSWHSPMHAPRTTPQGPPHPTPQPAWSPQRAQPSQLGWFGHYTLIRTLGEGGQGIVYLGQGPDGRPVAVKVLRDPVVGGDDGQRRFLQEVSNARRVPGYSTARILDAGMMGDRAYIVSEYVHGPSLERLVADERPLDGDSLTRLAIATAAALKGIHAAGVVHRDFKPANVLIGSDGPRVIDFGIARALDHVTLTTGGLRGTPPYMSPEQLHGEPAGPAGDIFSWASTMFYGATGQLAFTGSSFPEIVHKILSVQPDLAALPLPLRAPLAGCFEQDPRNRPTAADLMLALTR</sequence>